<sequence length="98" mass="11279">MPKVRFEIYSTERGKKLIDLGELLVESGYLQSFDLDEEGTEVVFNFEVNAGFDVEKGEINMEELRSYFDAADDVGKKFTDELLRSVFDLDDTGHIWKS</sequence>
<organism evidence="1">
    <name type="scientific">marine metagenome</name>
    <dbReference type="NCBI Taxonomy" id="408172"/>
    <lineage>
        <taxon>unclassified sequences</taxon>
        <taxon>metagenomes</taxon>
        <taxon>ecological metagenomes</taxon>
    </lineage>
</organism>
<name>A0A382B0S6_9ZZZZ</name>
<evidence type="ECO:0000313" key="1">
    <source>
        <dbReference type="EMBL" id="SVB07151.1"/>
    </source>
</evidence>
<dbReference type="AlphaFoldDB" id="A0A382B0S6"/>
<reference evidence="1" key="1">
    <citation type="submission" date="2018-05" db="EMBL/GenBank/DDBJ databases">
        <authorList>
            <person name="Lanie J.A."/>
            <person name="Ng W.-L."/>
            <person name="Kazmierczak K.M."/>
            <person name="Andrzejewski T.M."/>
            <person name="Davidsen T.M."/>
            <person name="Wayne K.J."/>
            <person name="Tettelin H."/>
            <person name="Glass J.I."/>
            <person name="Rusch D."/>
            <person name="Podicherti R."/>
            <person name="Tsui H.-C.T."/>
            <person name="Winkler M.E."/>
        </authorList>
    </citation>
    <scope>NUCLEOTIDE SEQUENCE</scope>
</reference>
<gene>
    <name evidence="1" type="ORF">METZ01_LOCUS160005</name>
</gene>
<protein>
    <submittedName>
        <fullName evidence="1">Uncharacterized protein</fullName>
    </submittedName>
</protein>
<dbReference type="EMBL" id="UINC01027614">
    <property type="protein sequence ID" value="SVB07151.1"/>
    <property type="molecule type" value="Genomic_DNA"/>
</dbReference>
<proteinExistence type="predicted"/>
<accession>A0A382B0S6</accession>